<dbReference type="PANTHER" id="PTHR30246:SF1">
    <property type="entry name" value="2-DEHYDRO-3-DEOXY-6-PHOSPHOGALACTONATE ALDOLASE-RELATED"/>
    <property type="match status" value="1"/>
</dbReference>
<dbReference type="PANTHER" id="PTHR30246">
    <property type="entry name" value="2-KETO-3-DEOXY-6-PHOSPHOGLUCONATE ALDOLASE"/>
    <property type="match status" value="1"/>
</dbReference>
<comment type="subunit">
    <text evidence="4">Homotrimer.</text>
</comment>
<evidence type="ECO:0000256" key="4">
    <source>
        <dbReference type="ARBA" id="ARBA00011233"/>
    </source>
</evidence>
<sequence length="212" mass="21804">MSVRNICQQVPVIPVLVVKDLAIAESLASALVSGGLHVLEVTLRTPVALEVIRRMSAVPGSIVGAGTVLTPADVKAVKAAGAAFAVSPGATERLLAAAEDAGLPMLPGVATVSEVMKLVERGFDTLKFFPAEAAGGVKMLKSIHGPLPDVHFCPTGGISEQTFGDYLALPNVLCVGGSWLTPEATVSAHDWQGIAALARKTVSFYKPPANSA</sequence>
<evidence type="ECO:0000256" key="6">
    <source>
        <dbReference type="ARBA" id="ARBA00023239"/>
    </source>
</evidence>
<dbReference type="Gene3D" id="3.20.20.70">
    <property type="entry name" value="Aldolase class I"/>
    <property type="match status" value="1"/>
</dbReference>
<dbReference type="PROSITE" id="PS00159">
    <property type="entry name" value="ALDOLASE_KDPG_KHG_1"/>
    <property type="match status" value="1"/>
</dbReference>
<keyword evidence="7" id="KW-0704">Schiff base</keyword>
<keyword evidence="8" id="KW-0119">Carbohydrate metabolism</keyword>
<name>A0A1Y1QW33_9GAMM</name>
<evidence type="ECO:0000313" key="10">
    <source>
        <dbReference type="Proteomes" id="UP000192491"/>
    </source>
</evidence>
<gene>
    <name evidence="9" type="ORF">BWK73_07750</name>
</gene>
<accession>A0A1Y1QW33</accession>
<dbReference type="InterPro" id="IPR031338">
    <property type="entry name" value="KDPG/KHG_AS_2"/>
</dbReference>
<protein>
    <recommendedName>
        <fullName evidence="5">2-dehydro-3-deoxy-phosphogluconate aldolase</fullName>
        <ecNumber evidence="5">4.1.2.14</ecNumber>
    </recommendedName>
</protein>
<dbReference type="InterPro" id="IPR000887">
    <property type="entry name" value="Aldlse_KDPG_KHG"/>
</dbReference>
<dbReference type="InterPro" id="IPR013785">
    <property type="entry name" value="Aldolase_TIM"/>
</dbReference>
<dbReference type="EC" id="4.1.2.14" evidence="5"/>
<evidence type="ECO:0000256" key="2">
    <source>
        <dbReference type="ARBA" id="ARBA00004736"/>
    </source>
</evidence>
<evidence type="ECO:0000256" key="1">
    <source>
        <dbReference type="ARBA" id="ARBA00000654"/>
    </source>
</evidence>
<dbReference type="CDD" id="cd00452">
    <property type="entry name" value="KDPG_aldolase"/>
    <property type="match status" value="1"/>
</dbReference>
<comment type="similarity">
    <text evidence="3">Belongs to the KHG/KDPG aldolase family.</text>
</comment>
<comment type="catalytic activity">
    <reaction evidence="1">
        <text>2-dehydro-3-deoxy-6-phospho-D-gluconate = D-glyceraldehyde 3-phosphate + pyruvate</text>
        <dbReference type="Rhea" id="RHEA:17089"/>
        <dbReference type="ChEBI" id="CHEBI:15361"/>
        <dbReference type="ChEBI" id="CHEBI:57569"/>
        <dbReference type="ChEBI" id="CHEBI:59776"/>
        <dbReference type="EC" id="4.1.2.14"/>
    </reaction>
</comment>
<dbReference type="PROSITE" id="PS00160">
    <property type="entry name" value="ALDOLASE_KDPG_KHG_2"/>
    <property type="match status" value="1"/>
</dbReference>
<evidence type="ECO:0000256" key="8">
    <source>
        <dbReference type="ARBA" id="ARBA00023277"/>
    </source>
</evidence>
<evidence type="ECO:0000256" key="5">
    <source>
        <dbReference type="ARBA" id="ARBA00013063"/>
    </source>
</evidence>
<dbReference type="EMBL" id="MTEJ01000019">
    <property type="protein sequence ID" value="OQX15066.1"/>
    <property type="molecule type" value="Genomic_DNA"/>
</dbReference>
<dbReference type="NCBIfam" id="NF004325">
    <property type="entry name" value="PRK05718.1"/>
    <property type="match status" value="1"/>
</dbReference>
<dbReference type="Proteomes" id="UP000192491">
    <property type="component" value="Unassembled WGS sequence"/>
</dbReference>
<evidence type="ECO:0000256" key="7">
    <source>
        <dbReference type="ARBA" id="ARBA00023270"/>
    </source>
</evidence>
<dbReference type="Pfam" id="PF01081">
    <property type="entry name" value="Aldolase"/>
    <property type="match status" value="1"/>
</dbReference>
<dbReference type="SUPFAM" id="SSF51569">
    <property type="entry name" value="Aldolase"/>
    <property type="match status" value="1"/>
</dbReference>
<evidence type="ECO:0000313" key="9">
    <source>
        <dbReference type="EMBL" id="OQX15066.1"/>
    </source>
</evidence>
<dbReference type="NCBIfam" id="TIGR01182">
    <property type="entry name" value="eda"/>
    <property type="match status" value="1"/>
</dbReference>
<comment type="caution">
    <text evidence="9">The sequence shown here is derived from an EMBL/GenBank/DDBJ whole genome shotgun (WGS) entry which is preliminary data.</text>
</comment>
<evidence type="ECO:0000256" key="3">
    <source>
        <dbReference type="ARBA" id="ARBA00006906"/>
    </source>
</evidence>
<reference evidence="9 10" key="1">
    <citation type="submission" date="2017-01" db="EMBL/GenBank/DDBJ databases">
        <title>Novel large sulfur bacteria in the metagenomes of groundwater-fed chemosynthetic microbial mats in the Lake Huron basin.</title>
        <authorList>
            <person name="Sharrar A.M."/>
            <person name="Flood B.E."/>
            <person name="Bailey J.V."/>
            <person name="Jones D.S."/>
            <person name="Biddanda B."/>
            <person name="Ruberg S.A."/>
            <person name="Marcus D.N."/>
            <person name="Dick G.J."/>
        </authorList>
    </citation>
    <scope>NUCLEOTIDE SEQUENCE [LARGE SCALE GENOMIC DNA]</scope>
    <source>
        <strain evidence="9">A8</strain>
    </source>
</reference>
<proteinExistence type="inferred from homology"/>
<keyword evidence="6" id="KW-0456">Lyase</keyword>
<organism evidence="9 10">
    <name type="scientific">Thiothrix lacustris</name>
    <dbReference type="NCBI Taxonomy" id="525917"/>
    <lineage>
        <taxon>Bacteria</taxon>
        <taxon>Pseudomonadati</taxon>
        <taxon>Pseudomonadota</taxon>
        <taxon>Gammaproteobacteria</taxon>
        <taxon>Thiotrichales</taxon>
        <taxon>Thiotrichaceae</taxon>
        <taxon>Thiothrix</taxon>
    </lineage>
</organism>
<dbReference type="GO" id="GO:0008675">
    <property type="term" value="F:2-dehydro-3-deoxy-phosphogluconate aldolase activity"/>
    <property type="evidence" value="ECO:0007669"/>
    <property type="project" value="UniProtKB-EC"/>
</dbReference>
<comment type="pathway">
    <text evidence="2">Carbohydrate acid metabolism; 2-dehydro-3-deoxy-D-gluconate degradation; D-glyceraldehyde 3-phosphate and pyruvate from 2-dehydro-3-deoxy-D-gluconate: step 2/2.</text>
</comment>
<dbReference type="AlphaFoldDB" id="A0A1Y1QW33"/>
<dbReference type="InterPro" id="IPR031337">
    <property type="entry name" value="KDPG/KHG_AS_1"/>
</dbReference>